<dbReference type="InterPro" id="IPR013099">
    <property type="entry name" value="K_chnl_dom"/>
</dbReference>
<dbReference type="Proteomes" id="UP000011864">
    <property type="component" value="Chromosome"/>
</dbReference>
<evidence type="ECO:0000313" key="3">
    <source>
        <dbReference type="EMBL" id="AGH46834.1"/>
    </source>
</evidence>
<evidence type="ECO:0000259" key="2">
    <source>
        <dbReference type="Pfam" id="PF07885"/>
    </source>
</evidence>
<keyword evidence="1" id="KW-1133">Transmembrane helix</keyword>
<dbReference type="Pfam" id="PF07885">
    <property type="entry name" value="Ion_trans_2"/>
    <property type="match status" value="1"/>
</dbReference>
<gene>
    <name evidence="3" type="ORF">C427_4735</name>
</gene>
<dbReference type="HOGENOM" id="CLU_721273_0_0_6"/>
<dbReference type="OrthoDB" id="9813518at2"/>
<dbReference type="STRING" id="1129794.C427_4735"/>
<feature type="transmembrane region" description="Helical" evidence="1">
    <location>
        <begin position="355"/>
        <end position="376"/>
    </location>
</feature>
<proteinExistence type="predicted"/>
<dbReference type="EMBL" id="CP003837">
    <property type="protein sequence ID" value="AGH46834.1"/>
    <property type="molecule type" value="Genomic_DNA"/>
</dbReference>
<protein>
    <recommendedName>
        <fullName evidence="2">Potassium channel domain-containing protein</fullName>
    </recommendedName>
</protein>
<dbReference type="RefSeq" id="WP_007642411.1">
    <property type="nucleotide sequence ID" value="NC_020514.1"/>
</dbReference>
<organism evidence="3 4">
    <name type="scientific">Paraglaciecola psychrophila 170</name>
    <dbReference type="NCBI Taxonomy" id="1129794"/>
    <lineage>
        <taxon>Bacteria</taxon>
        <taxon>Pseudomonadati</taxon>
        <taxon>Pseudomonadota</taxon>
        <taxon>Gammaproteobacteria</taxon>
        <taxon>Alteromonadales</taxon>
        <taxon>Alteromonadaceae</taxon>
        <taxon>Paraglaciecola</taxon>
    </lineage>
</organism>
<dbReference type="AlphaFoldDB" id="K7AH08"/>
<keyword evidence="1" id="KW-0472">Membrane</keyword>
<dbReference type="KEGG" id="gps:C427_4735"/>
<sequence>MFQDWYISAAVYLEKELRRKNKCDGMDVLNDYVLENREDFAEIELDDLDDFVTAEFEPFKKWLLSQNFDWLEINSNGIWVLKSSNNQIKAKSTISLLQKLNFDDREKRLIDEDIYNLNTDLIDDYINLIKKLAGNSNNKQDIVFRCKYRLALCAKDDGNIPSDTKIYYWIEAAEAAKVISNTLISSECFMNAAQIQQKENYHRESAKNYEFALELQNDKTEKIQLARYARVQYEIIGDHQSASKMFVLEKDIEKITEENQAIKFILWLHRKTSLYGEKPSSVIKFAAILLAIATLLVFFNGTDKFCSAIELFDSSAENRFESLINNLGNSIYFSFVTFTTLGYGEITPVGFLGKLISICLSVSGLLLTTLFMVTFVRKYSRP</sequence>
<dbReference type="Gene3D" id="1.10.287.70">
    <property type="match status" value="1"/>
</dbReference>
<keyword evidence="4" id="KW-1185">Reference proteome</keyword>
<name>K7AH08_9ALTE</name>
<keyword evidence="1" id="KW-0812">Transmembrane</keyword>
<feature type="transmembrane region" description="Helical" evidence="1">
    <location>
        <begin position="323"/>
        <end position="343"/>
    </location>
</feature>
<dbReference type="PATRIC" id="fig|1129794.4.peg.4716"/>
<feature type="transmembrane region" description="Helical" evidence="1">
    <location>
        <begin position="282"/>
        <end position="302"/>
    </location>
</feature>
<dbReference type="eggNOG" id="COG1357">
    <property type="taxonomic scope" value="Bacteria"/>
</dbReference>
<evidence type="ECO:0000313" key="4">
    <source>
        <dbReference type="Proteomes" id="UP000011864"/>
    </source>
</evidence>
<accession>K7AH08</accession>
<evidence type="ECO:0000256" key="1">
    <source>
        <dbReference type="SAM" id="Phobius"/>
    </source>
</evidence>
<reference evidence="3 4" key="1">
    <citation type="journal article" date="2013" name="Genome Announc.">
        <title>Complete Genome Sequence of Glaciecola psychrophila Strain 170T.</title>
        <authorList>
            <person name="Yin J."/>
            <person name="Chen J."/>
            <person name="Liu G."/>
            <person name="Yu Y."/>
            <person name="Song L."/>
            <person name="Wang X."/>
            <person name="Qu X."/>
        </authorList>
    </citation>
    <scope>NUCLEOTIDE SEQUENCE [LARGE SCALE GENOMIC DNA]</scope>
    <source>
        <strain evidence="3 4">170</strain>
    </source>
</reference>
<dbReference type="SUPFAM" id="SSF81324">
    <property type="entry name" value="Voltage-gated potassium channels"/>
    <property type="match status" value="1"/>
</dbReference>
<feature type="domain" description="Potassium channel" evidence="2">
    <location>
        <begin position="322"/>
        <end position="379"/>
    </location>
</feature>